<feature type="compositionally biased region" description="Basic and acidic residues" evidence="1">
    <location>
        <begin position="14"/>
        <end position="24"/>
    </location>
</feature>
<evidence type="ECO:0000313" key="2">
    <source>
        <dbReference type="EMBL" id="AUX30181.1"/>
    </source>
</evidence>
<gene>
    <name evidence="2" type="ORF">SOCE836_022790</name>
</gene>
<name>A0A4P2QKH0_SORCE</name>
<proteinExistence type="predicted"/>
<dbReference type="EMBL" id="CP012672">
    <property type="protein sequence ID" value="AUX30181.1"/>
    <property type="molecule type" value="Genomic_DNA"/>
</dbReference>
<reference evidence="2 3" key="1">
    <citation type="submission" date="2015-09" db="EMBL/GenBank/DDBJ databases">
        <title>Sorangium comparison.</title>
        <authorList>
            <person name="Zaburannyi N."/>
            <person name="Bunk B."/>
            <person name="Overmann J."/>
            <person name="Mueller R."/>
        </authorList>
    </citation>
    <scope>NUCLEOTIDE SEQUENCE [LARGE SCALE GENOMIC DNA]</scope>
    <source>
        <strain evidence="2 3">So ce836</strain>
    </source>
</reference>
<evidence type="ECO:0000256" key="1">
    <source>
        <dbReference type="SAM" id="MobiDB-lite"/>
    </source>
</evidence>
<organism evidence="2 3">
    <name type="scientific">Sorangium cellulosum</name>
    <name type="common">Polyangium cellulosum</name>
    <dbReference type="NCBI Taxonomy" id="56"/>
    <lineage>
        <taxon>Bacteria</taxon>
        <taxon>Pseudomonadati</taxon>
        <taxon>Myxococcota</taxon>
        <taxon>Polyangia</taxon>
        <taxon>Polyangiales</taxon>
        <taxon>Polyangiaceae</taxon>
        <taxon>Sorangium</taxon>
    </lineage>
</organism>
<protein>
    <submittedName>
        <fullName evidence="2">Uncharacterized protein</fullName>
    </submittedName>
</protein>
<feature type="region of interest" description="Disordered" evidence="1">
    <location>
        <begin position="1"/>
        <end position="51"/>
    </location>
</feature>
<dbReference type="AlphaFoldDB" id="A0A4P2QKH0"/>
<evidence type="ECO:0000313" key="3">
    <source>
        <dbReference type="Proteomes" id="UP000295497"/>
    </source>
</evidence>
<dbReference type="Proteomes" id="UP000295497">
    <property type="component" value="Chromosome"/>
</dbReference>
<sequence>MVQHRPTPAAAGRTIERGPREGGRAPRSIGPVHGTGRTDAPPPQSEMGGMCGAMEDDEVQVCPASLPPSSRRYLIGRRGDAGCPLCARRARGEATLPGLGGTSYHFLTATWVVLMVGDPASSQS</sequence>
<accession>A0A4P2QKH0</accession>